<dbReference type="EMBL" id="CM042888">
    <property type="protein sequence ID" value="KAI4325763.1"/>
    <property type="molecule type" value="Genomic_DNA"/>
</dbReference>
<comment type="caution">
    <text evidence="1">The sequence shown here is derived from an EMBL/GenBank/DDBJ whole genome shotgun (WGS) entry which is preliminary data.</text>
</comment>
<evidence type="ECO:0000313" key="2">
    <source>
        <dbReference type="Proteomes" id="UP001057402"/>
    </source>
</evidence>
<proteinExistence type="predicted"/>
<organism evidence="1 2">
    <name type="scientific">Melastoma candidum</name>
    <dbReference type="NCBI Taxonomy" id="119954"/>
    <lineage>
        <taxon>Eukaryota</taxon>
        <taxon>Viridiplantae</taxon>
        <taxon>Streptophyta</taxon>
        <taxon>Embryophyta</taxon>
        <taxon>Tracheophyta</taxon>
        <taxon>Spermatophyta</taxon>
        <taxon>Magnoliopsida</taxon>
        <taxon>eudicotyledons</taxon>
        <taxon>Gunneridae</taxon>
        <taxon>Pentapetalae</taxon>
        <taxon>rosids</taxon>
        <taxon>malvids</taxon>
        <taxon>Myrtales</taxon>
        <taxon>Melastomataceae</taxon>
        <taxon>Melastomatoideae</taxon>
        <taxon>Melastomateae</taxon>
        <taxon>Melastoma</taxon>
    </lineage>
</organism>
<accession>A0ACB9MNR7</accession>
<dbReference type="Proteomes" id="UP001057402">
    <property type="component" value="Chromosome 9"/>
</dbReference>
<evidence type="ECO:0000313" key="1">
    <source>
        <dbReference type="EMBL" id="KAI4325763.1"/>
    </source>
</evidence>
<keyword evidence="2" id="KW-1185">Reference proteome</keyword>
<gene>
    <name evidence="1" type="ORF">MLD38_031133</name>
</gene>
<reference evidence="2" key="1">
    <citation type="journal article" date="2023" name="Front. Plant Sci.">
        <title>Chromosomal-level genome assembly of Melastoma candidum provides insights into trichome evolution.</title>
        <authorList>
            <person name="Zhong Y."/>
            <person name="Wu W."/>
            <person name="Sun C."/>
            <person name="Zou P."/>
            <person name="Liu Y."/>
            <person name="Dai S."/>
            <person name="Zhou R."/>
        </authorList>
    </citation>
    <scope>NUCLEOTIDE SEQUENCE [LARGE SCALE GENOMIC DNA]</scope>
</reference>
<name>A0ACB9MNR7_9MYRT</name>
<protein>
    <submittedName>
        <fullName evidence="1">Uncharacterized protein</fullName>
    </submittedName>
</protein>
<sequence length="110" mass="13148">MDCRDFWSHVLICMKAAQPFIKVLRLVDFDIPAMGFLYEYLRQTKKKIKHNFGQLLASYEPILSIIDERLATQLHRPLHAAAYFLNPQYEYRSHPDYNIDIKMDLYHCIK</sequence>